<dbReference type="Pfam" id="PF00962">
    <property type="entry name" value="A_deaminase"/>
    <property type="match status" value="1"/>
</dbReference>
<comment type="cofactor">
    <cofactor evidence="1">
        <name>Zn(2+)</name>
        <dbReference type="ChEBI" id="CHEBI:29105"/>
    </cofactor>
</comment>
<dbReference type="GO" id="GO:0043103">
    <property type="term" value="P:hypoxanthine salvage"/>
    <property type="evidence" value="ECO:0007669"/>
    <property type="project" value="TreeGrafter"/>
</dbReference>
<evidence type="ECO:0000313" key="9">
    <source>
        <dbReference type="Proteomes" id="UP000004947"/>
    </source>
</evidence>
<evidence type="ECO:0000256" key="2">
    <source>
        <dbReference type="ARBA" id="ARBA00006676"/>
    </source>
</evidence>
<dbReference type="SUPFAM" id="SSF51556">
    <property type="entry name" value="Metallo-dependent hydrolases"/>
    <property type="match status" value="1"/>
</dbReference>
<keyword evidence="9" id="KW-1185">Reference proteome</keyword>
<comment type="similarity">
    <text evidence="2">Belongs to the metallo-dependent hydrolases superfamily. Adenosine and AMP deaminases family.</text>
</comment>
<dbReference type="GO" id="GO:0006154">
    <property type="term" value="P:adenosine catabolic process"/>
    <property type="evidence" value="ECO:0007669"/>
    <property type="project" value="TreeGrafter"/>
</dbReference>
<organism evidence="8 9">
    <name type="scientific">Lentisphaera araneosa HTCC2155</name>
    <dbReference type="NCBI Taxonomy" id="313628"/>
    <lineage>
        <taxon>Bacteria</taxon>
        <taxon>Pseudomonadati</taxon>
        <taxon>Lentisphaerota</taxon>
        <taxon>Lentisphaeria</taxon>
        <taxon>Lentisphaerales</taxon>
        <taxon>Lentisphaeraceae</taxon>
        <taxon>Lentisphaera</taxon>
    </lineage>
</organism>
<reference evidence="8 9" key="1">
    <citation type="journal article" date="2010" name="J. Bacteriol.">
        <title>Genome sequence of Lentisphaera araneosa HTCC2155T, the type species of the order Lentisphaerales in the phylum Lentisphaerae.</title>
        <authorList>
            <person name="Thrash J.C."/>
            <person name="Cho J.C."/>
            <person name="Vergin K.L."/>
            <person name="Morris R.M."/>
            <person name="Giovannoni S.J."/>
        </authorList>
    </citation>
    <scope>NUCLEOTIDE SEQUENCE [LARGE SCALE GENOMIC DNA]</scope>
    <source>
        <strain evidence="8 9">HTCC2155</strain>
    </source>
</reference>
<keyword evidence="5" id="KW-0378">Hydrolase</keyword>
<comment type="caution">
    <text evidence="8">The sequence shown here is derived from an EMBL/GenBank/DDBJ whole genome shotgun (WGS) entry which is preliminary data.</text>
</comment>
<keyword evidence="4" id="KW-0479">Metal-binding</keyword>
<dbReference type="GO" id="GO:0005829">
    <property type="term" value="C:cytosol"/>
    <property type="evidence" value="ECO:0007669"/>
    <property type="project" value="TreeGrafter"/>
</dbReference>
<keyword evidence="6" id="KW-0862">Zinc</keyword>
<dbReference type="Gene3D" id="3.20.20.140">
    <property type="entry name" value="Metal-dependent hydrolases"/>
    <property type="match status" value="1"/>
</dbReference>
<evidence type="ECO:0000256" key="6">
    <source>
        <dbReference type="ARBA" id="ARBA00022833"/>
    </source>
</evidence>
<dbReference type="InterPro" id="IPR001365">
    <property type="entry name" value="A_deaminase_dom"/>
</dbReference>
<name>A6DHM6_9BACT</name>
<dbReference type="PANTHER" id="PTHR11409">
    <property type="entry name" value="ADENOSINE DEAMINASE"/>
    <property type="match status" value="1"/>
</dbReference>
<gene>
    <name evidence="8" type="ORF">LNTAR_14872</name>
</gene>
<evidence type="ECO:0000256" key="5">
    <source>
        <dbReference type="ARBA" id="ARBA00022801"/>
    </source>
</evidence>
<evidence type="ECO:0000256" key="3">
    <source>
        <dbReference type="ARBA" id="ARBA00012784"/>
    </source>
</evidence>
<dbReference type="EC" id="3.5.4.4" evidence="3"/>
<dbReference type="GO" id="GO:0046103">
    <property type="term" value="P:inosine biosynthetic process"/>
    <property type="evidence" value="ECO:0007669"/>
    <property type="project" value="TreeGrafter"/>
</dbReference>
<protein>
    <recommendedName>
        <fullName evidence="3">adenosine deaminase</fullName>
        <ecNumber evidence="3">3.5.4.4</ecNumber>
    </recommendedName>
</protein>
<dbReference type="GO" id="GO:0004000">
    <property type="term" value="F:adenosine deaminase activity"/>
    <property type="evidence" value="ECO:0007669"/>
    <property type="project" value="UniProtKB-ARBA"/>
</dbReference>
<dbReference type="EMBL" id="ABCK01000003">
    <property type="protein sequence ID" value="EDM29109.1"/>
    <property type="molecule type" value="Genomic_DNA"/>
</dbReference>
<dbReference type="AlphaFoldDB" id="A6DHM6"/>
<dbReference type="InterPro" id="IPR006330">
    <property type="entry name" value="Ado/ade_deaminase"/>
</dbReference>
<dbReference type="STRING" id="313628.LNTAR_14872"/>
<dbReference type="GO" id="GO:0046872">
    <property type="term" value="F:metal ion binding"/>
    <property type="evidence" value="ECO:0007669"/>
    <property type="project" value="UniProtKB-KW"/>
</dbReference>
<dbReference type="eggNOG" id="COG1816">
    <property type="taxonomic scope" value="Bacteria"/>
</dbReference>
<dbReference type="Proteomes" id="UP000004947">
    <property type="component" value="Unassembled WGS sequence"/>
</dbReference>
<dbReference type="PANTHER" id="PTHR11409:SF43">
    <property type="entry name" value="ADENOSINE DEAMINASE"/>
    <property type="match status" value="1"/>
</dbReference>
<sequence>MWTLSLCALEPSNNELITAKLYDSFFKSGEAQRAKLNLFLTQMPKGGDLHHHYSGSIYVETYLEWLQEKKWGIDVATLKIVPKPITTSTDSVLTVSDLLKNDVLYRKLLTLWSNKDYYNHCHEQVPPDSNFFYSFEYFKEISPLNHDLGLRILKDRAIKENVSYIETMIANVGVEAKNYYTAEEVNSLVSEFRDSIKQEQVNKLCQQIEGKLVRNVQFLGRVDLFNNNLTRSHRGIDDENFMMRFQTYAVRVRDPLQVYCELLSAYLACESNPLLVGVNIVAPENNSVALRDYTLHMQMFNYLKSKYPRVNRALHAGELTCGMVRPKNLQFHIKEALEIAGAQRIGHGIDISYEKDSLKTLEKIKNESAVEINLTSNEFILGVKGQDHPYIIYEAYGVPMVISTDDSAVSRNNLSKEYLLLASRYQPSYKKIKEYVFNSVKYSFLNEEEKRELHKRVLVKFSKFERDMAELSKKLTQ</sequence>
<evidence type="ECO:0000313" key="8">
    <source>
        <dbReference type="EMBL" id="EDM29109.1"/>
    </source>
</evidence>
<proteinExistence type="inferred from homology"/>
<feature type="domain" description="Adenosine deaminase" evidence="7">
    <location>
        <begin position="275"/>
        <end position="457"/>
    </location>
</feature>
<evidence type="ECO:0000256" key="4">
    <source>
        <dbReference type="ARBA" id="ARBA00022723"/>
    </source>
</evidence>
<accession>A6DHM6</accession>
<evidence type="ECO:0000259" key="7">
    <source>
        <dbReference type="Pfam" id="PF00962"/>
    </source>
</evidence>
<evidence type="ECO:0000256" key="1">
    <source>
        <dbReference type="ARBA" id="ARBA00001947"/>
    </source>
</evidence>
<dbReference type="InterPro" id="IPR032466">
    <property type="entry name" value="Metal_Hydrolase"/>
</dbReference>